<dbReference type="SMART" id="SM00714">
    <property type="entry name" value="LITAF"/>
    <property type="match status" value="1"/>
</dbReference>
<dbReference type="EMBL" id="PGGS01000299">
    <property type="protein sequence ID" value="PNH05514.1"/>
    <property type="molecule type" value="Genomic_DNA"/>
</dbReference>
<dbReference type="Pfam" id="PF10601">
    <property type="entry name" value="zf-LITAF-like"/>
    <property type="match status" value="1"/>
</dbReference>
<evidence type="ECO:0000313" key="2">
    <source>
        <dbReference type="EMBL" id="PNH05514.1"/>
    </source>
</evidence>
<comment type="caution">
    <text evidence="2">The sequence shown here is derived from an EMBL/GenBank/DDBJ whole genome shotgun (WGS) entry which is preliminary data.</text>
</comment>
<gene>
    <name evidence="2" type="ORF">TSOC_008214</name>
</gene>
<evidence type="ECO:0000259" key="1">
    <source>
        <dbReference type="PROSITE" id="PS51837"/>
    </source>
</evidence>
<dbReference type="OrthoDB" id="5599753at2759"/>
<proteinExistence type="predicted"/>
<keyword evidence="3" id="KW-1185">Reference proteome</keyword>
<evidence type="ECO:0000313" key="3">
    <source>
        <dbReference type="Proteomes" id="UP000236333"/>
    </source>
</evidence>
<protein>
    <recommendedName>
        <fullName evidence="1">LITAF domain-containing protein</fullName>
    </recommendedName>
</protein>
<organism evidence="2 3">
    <name type="scientific">Tetrabaena socialis</name>
    <dbReference type="NCBI Taxonomy" id="47790"/>
    <lineage>
        <taxon>Eukaryota</taxon>
        <taxon>Viridiplantae</taxon>
        <taxon>Chlorophyta</taxon>
        <taxon>core chlorophytes</taxon>
        <taxon>Chlorophyceae</taxon>
        <taxon>CS clade</taxon>
        <taxon>Chlamydomonadales</taxon>
        <taxon>Tetrabaenaceae</taxon>
        <taxon>Tetrabaena</taxon>
    </lineage>
</organism>
<dbReference type="PROSITE" id="PS51837">
    <property type="entry name" value="LITAF"/>
    <property type="match status" value="1"/>
</dbReference>
<reference evidence="2 3" key="1">
    <citation type="journal article" date="2017" name="Mol. Biol. Evol.">
        <title>The 4-celled Tetrabaena socialis nuclear genome reveals the essential components for genetic control of cell number at the origin of multicellularity in the volvocine lineage.</title>
        <authorList>
            <person name="Featherston J."/>
            <person name="Arakaki Y."/>
            <person name="Hanschen E.R."/>
            <person name="Ferris P.J."/>
            <person name="Michod R.E."/>
            <person name="Olson B.J.S.C."/>
            <person name="Nozaki H."/>
            <person name="Durand P.M."/>
        </authorList>
    </citation>
    <scope>NUCLEOTIDE SEQUENCE [LARGE SCALE GENOMIC DNA]</scope>
    <source>
        <strain evidence="2 3">NIES-571</strain>
    </source>
</reference>
<feature type="domain" description="LITAF" evidence="1">
    <location>
        <begin position="52"/>
        <end position="135"/>
    </location>
</feature>
<dbReference type="Proteomes" id="UP000236333">
    <property type="component" value="Unassembled WGS sequence"/>
</dbReference>
<dbReference type="InterPro" id="IPR006629">
    <property type="entry name" value="LITAF"/>
</dbReference>
<name>A0A2J7ZZ11_9CHLO</name>
<accession>A0A2J7ZZ11</accession>
<sequence>MAPLACGQVGYPVASYPAAGPSHSGAVYPEVPAAGASYQPYAAPQPPILVPATHVVVCRHDHHHCHPERAACGSCHRVVVPEPHKESGLCACITAVGLVGSGCCILAWLPFCCNVTKDTVYRCPDCQAEITRRRAPFE</sequence>
<dbReference type="AlphaFoldDB" id="A0A2J7ZZ11"/>